<name>A0A918F562_9ACTN</name>
<reference evidence="3" key="1">
    <citation type="journal article" date="2014" name="Int. J. Syst. Evol. Microbiol.">
        <title>Complete genome sequence of Corynebacterium casei LMG S-19264T (=DSM 44701T), isolated from a smear-ripened cheese.</title>
        <authorList>
            <consortium name="US DOE Joint Genome Institute (JGI-PGF)"/>
            <person name="Walter F."/>
            <person name="Albersmeier A."/>
            <person name="Kalinowski J."/>
            <person name="Ruckert C."/>
        </authorList>
    </citation>
    <scope>NUCLEOTIDE SEQUENCE</scope>
    <source>
        <strain evidence="3">JCM 4403</strain>
    </source>
</reference>
<organism evidence="3 4">
    <name type="scientific">Streptomyces pilosus</name>
    <dbReference type="NCBI Taxonomy" id="28893"/>
    <lineage>
        <taxon>Bacteria</taxon>
        <taxon>Bacillati</taxon>
        <taxon>Actinomycetota</taxon>
        <taxon>Actinomycetes</taxon>
        <taxon>Kitasatosporales</taxon>
        <taxon>Streptomycetaceae</taxon>
        <taxon>Streptomyces</taxon>
    </lineage>
</organism>
<reference evidence="3" key="2">
    <citation type="submission" date="2020-09" db="EMBL/GenBank/DDBJ databases">
        <authorList>
            <person name="Sun Q."/>
            <person name="Ohkuma M."/>
        </authorList>
    </citation>
    <scope>NUCLEOTIDE SEQUENCE</scope>
    <source>
        <strain evidence="3">JCM 4403</strain>
    </source>
</reference>
<evidence type="ECO:0000313" key="4">
    <source>
        <dbReference type="Proteomes" id="UP000656732"/>
    </source>
</evidence>
<dbReference type="AlphaFoldDB" id="A0A918F562"/>
<keyword evidence="4" id="KW-1185">Reference proteome</keyword>
<feature type="chain" id="PRO_5037709493" evidence="2">
    <location>
        <begin position="42"/>
        <end position="97"/>
    </location>
</feature>
<dbReference type="Proteomes" id="UP000656732">
    <property type="component" value="Unassembled WGS sequence"/>
</dbReference>
<feature type="signal peptide" evidence="2">
    <location>
        <begin position="1"/>
        <end position="41"/>
    </location>
</feature>
<feature type="compositionally biased region" description="Low complexity" evidence="1">
    <location>
        <begin position="37"/>
        <end position="51"/>
    </location>
</feature>
<protein>
    <submittedName>
        <fullName evidence="3">Uncharacterized protein</fullName>
    </submittedName>
</protein>
<dbReference type="EMBL" id="BMTU01000015">
    <property type="protein sequence ID" value="GGR01924.1"/>
    <property type="molecule type" value="Genomic_DNA"/>
</dbReference>
<evidence type="ECO:0000313" key="3">
    <source>
        <dbReference type="EMBL" id="GGR01924.1"/>
    </source>
</evidence>
<feature type="region of interest" description="Disordered" evidence="1">
    <location>
        <begin position="37"/>
        <end position="60"/>
    </location>
</feature>
<proteinExistence type="predicted"/>
<gene>
    <name evidence="3" type="ORF">GCM10010280_57340</name>
</gene>
<evidence type="ECO:0000256" key="2">
    <source>
        <dbReference type="SAM" id="SignalP"/>
    </source>
</evidence>
<keyword evidence="2" id="KW-0732">Signal</keyword>
<accession>A0A918F562</accession>
<comment type="caution">
    <text evidence="3">The sequence shown here is derived from an EMBL/GenBank/DDBJ whole genome shotgun (WGS) entry which is preliminary data.</text>
</comment>
<evidence type="ECO:0000256" key="1">
    <source>
        <dbReference type="SAM" id="MobiDB-lite"/>
    </source>
</evidence>
<sequence>MNSEATTRSKAVRTRGARRLTTVALLAGAVVALGGTGTAQAAPAAPQPAAQSASFAPPRGECPAGLPLGGALCGVAGHVADRAADVLGKLKPVHEWD</sequence>
<dbReference type="RefSeq" id="WP_189560942.1">
    <property type="nucleotide sequence ID" value="NZ_BMTU01000015.1"/>
</dbReference>